<dbReference type="Proteomes" id="UP000306145">
    <property type="component" value="Unassembled WGS sequence"/>
</dbReference>
<accession>A0A5C4QR28</accession>
<feature type="transmembrane region" description="Helical" evidence="2">
    <location>
        <begin position="46"/>
        <end position="65"/>
    </location>
</feature>
<keyword evidence="2" id="KW-0472">Membrane</keyword>
<evidence type="ECO:0000259" key="3">
    <source>
        <dbReference type="Pfam" id="PF14016"/>
    </source>
</evidence>
<feature type="compositionally biased region" description="Pro residues" evidence="1">
    <location>
        <begin position="76"/>
        <end position="88"/>
    </location>
</feature>
<keyword evidence="2" id="KW-1133">Transmembrane helix</keyword>
<evidence type="ECO:0000313" key="5">
    <source>
        <dbReference type="Proteomes" id="UP000306145"/>
    </source>
</evidence>
<dbReference type="InterPro" id="IPR025326">
    <property type="entry name" value="DUF4232"/>
</dbReference>
<comment type="caution">
    <text evidence="4">The sequence shown here is derived from an EMBL/GenBank/DDBJ whole genome shotgun (WGS) entry which is preliminary data.</text>
</comment>
<keyword evidence="2" id="KW-0812">Transmembrane</keyword>
<sequence length="262" mass="26507">MSDPHGTPAFDRRLAELARSAAAVARPESPAAVRLRAGRRTVRRRIGTGALAVAVLGAVVAGGVLRPSFRDDVPPAVTPSPVTPPSSTPTPTMEAPSVTASPPSPAGTVGARPPDPTPGRCTTANLTVTLGSPDAASGHRSVAVVFRNSGSTSCRLTGYPGVDALGGDGRTLAHAERTPRGYLGGAARGARPPTVTLRPGGVASALVEAQGFRADGGPCTAYVRLLVTPPDDVRSVRLGWDTDSCGELEVHPVVPGVTGRSG</sequence>
<evidence type="ECO:0000256" key="2">
    <source>
        <dbReference type="SAM" id="Phobius"/>
    </source>
</evidence>
<feature type="region of interest" description="Disordered" evidence="1">
    <location>
        <begin position="67"/>
        <end position="119"/>
    </location>
</feature>
<gene>
    <name evidence="4" type="ORF">FHG89_19795</name>
</gene>
<evidence type="ECO:0000256" key="1">
    <source>
        <dbReference type="SAM" id="MobiDB-lite"/>
    </source>
</evidence>
<dbReference type="Pfam" id="PF14016">
    <property type="entry name" value="DUF4232"/>
    <property type="match status" value="1"/>
</dbReference>
<name>A0A5C4QR28_9ACTN</name>
<protein>
    <submittedName>
        <fullName evidence="4">DUF4232 domain-containing protein</fullName>
    </submittedName>
</protein>
<dbReference type="OrthoDB" id="3400969at2"/>
<keyword evidence="5" id="KW-1185">Reference proteome</keyword>
<dbReference type="AlphaFoldDB" id="A0A5C4QR28"/>
<proteinExistence type="predicted"/>
<feature type="compositionally biased region" description="Low complexity" evidence="1">
    <location>
        <begin position="89"/>
        <end position="101"/>
    </location>
</feature>
<dbReference type="EMBL" id="VDFY01000180">
    <property type="protein sequence ID" value="TNH26830.1"/>
    <property type="molecule type" value="Genomic_DNA"/>
</dbReference>
<feature type="domain" description="DUF4232" evidence="3">
    <location>
        <begin position="121"/>
        <end position="253"/>
    </location>
</feature>
<reference evidence="4 5" key="1">
    <citation type="submission" date="2019-06" db="EMBL/GenBank/DDBJ databases">
        <title>Micromonospora ordensis sp. nov., isolated from deep marine sediment.</title>
        <authorList>
            <person name="Veyisoglu A."/>
            <person name="Carro L."/>
            <person name="Klenk H.-P."/>
            <person name="Sahin N."/>
        </authorList>
    </citation>
    <scope>NUCLEOTIDE SEQUENCE [LARGE SCALE GENOMIC DNA]</scope>
    <source>
        <strain evidence="4 5">S2509</strain>
    </source>
</reference>
<dbReference type="RefSeq" id="WP_139585879.1">
    <property type="nucleotide sequence ID" value="NZ_VDFY01000180.1"/>
</dbReference>
<evidence type="ECO:0000313" key="4">
    <source>
        <dbReference type="EMBL" id="TNH26830.1"/>
    </source>
</evidence>
<organism evidence="4 5">
    <name type="scientific">Micromonospora orduensis</name>
    <dbReference type="NCBI Taxonomy" id="1420891"/>
    <lineage>
        <taxon>Bacteria</taxon>
        <taxon>Bacillati</taxon>
        <taxon>Actinomycetota</taxon>
        <taxon>Actinomycetes</taxon>
        <taxon>Micromonosporales</taxon>
        <taxon>Micromonosporaceae</taxon>
        <taxon>Micromonospora</taxon>
    </lineage>
</organism>